<organism evidence="1 2">
    <name type="scientific">Dallia pectoralis</name>
    <name type="common">Alaska blackfish</name>
    <dbReference type="NCBI Taxonomy" id="75939"/>
    <lineage>
        <taxon>Eukaryota</taxon>
        <taxon>Metazoa</taxon>
        <taxon>Chordata</taxon>
        <taxon>Craniata</taxon>
        <taxon>Vertebrata</taxon>
        <taxon>Euteleostomi</taxon>
        <taxon>Actinopterygii</taxon>
        <taxon>Neopterygii</taxon>
        <taxon>Teleostei</taxon>
        <taxon>Protacanthopterygii</taxon>
        <taxon>Esociformes</taxon>
        <taxon>Umbridae</taxon>
        <taxon>Dallia</taxon>
    </lineage>
</organism>
<evidence type="ECO:0000313" key="1">
    <source>
        <dbReference type="EMBL" id="KAJ8004801.1"/>
    </source>
</evidence>
<protein>
    <submittedName>
        <fullName evidence="1">Uncharacterized protein</fullName>
    </submittedName>
</protein>
<name>A0ACC2GMC6_DALPE</name>
<gene>
    <name evidence="1" type="ORF">DPEC_G00140080</name>
</gene>
<dbReference type="EMBL" id="CM055738">
    <property type="protein sequence ID" value="KAJ8004801.1"/>
    <property type="molecule type" value="Genomic_DNA"/>
</dbReference>
<dbReference type="Proteomes" id="UP001157502">
    <property type="component" value="Chromosome 11"/>
</dbReference>
<evidence type="ECO:0000313" key="2">
    <source>
        <dbReference type="Proteomes" id="UP001157502"/>
    </source>
</evidence>
<sequence length="104" mass="11429">MNGSIMCCPLFLKEPKVAGCREKSLKYPPSRAPPDPTTRRAPVDPGKKPELPRIDVGGRSCKKTIHLTWQGLRRPAAQTYSEVLVVGQDGGWRVGTHKLVSPLL</sequence>
<keyword evidence="2" id="KW-1185">Reference proteome</keyword>
<reference evidence="1" key="1">
    <citation type="submission" date="2021-05" db="EMBL/GenBank/DDBJ databases">
        <authorList>
            <person name="Pan Q."/>
            <person name="Jouanno E."/>
            <person name="Zahm M."/>
            <person name="Klopp C."/>
            <person name="Cabau C."/>
            <person name="Louis A."/>
            <person name="Berthelot C."/>
            <person name="Parey E."/>
            <person name="Roest Crollius H."/>
            <person name="Montfort J."/>
            <person name="Robinson-Rechavi M."/>
            <person name="Bouchez O."/>
            <person name="Lampietro C."/>
            <person name="Lopez Roques C."/>
            <person name="Donnadieu C."/>
            <person name="Postlethwait J."/>
            <person name="Bobe J."/>
            <person name="Dillon D."/>
            <person name="Chandos A."/>
            <person name="von Hippel F."/>
            <person name="Guiguen Y."/>
        </authorList>
    </citation>
    <scope>NUCLEOTIDE SEQUENCE</scope>
    <source>
        <strain evidence="1">YG-Jan2019</strain>
    </source>
</reference>
<comment type="caution">
    <text evidence="1">The sequence shown here is derived from an EMBL/GenBank/DDBJ whole genome shotgun (WGS) entry which is preliminary data.</text>
</comment>
<proteinExistence type="predicted"/>
<accession>A0ACC2GMC6</accession>